<dbReference type="SUPFAM" id="SSF51735">
    <property type="entry name" value="NAD(P)-binding Rossmann-fold domains"/>
    <property type="match status" value="1"/>
</dbReference>
<dbReference type="SUPFAM" id="SSF50129">
    <property type="entry name" value="GroES-like"/>
    <property type="match status" value="1"/>
</dbReference>
<dbReference type="GO" id="GO:0000166">
    <property type="term" value="F:nucleotide binding"/>
    <property type="evidence" value="ECO:0007669"/>
    <property type="project" value="UniProtKB-KW"/>
</dbReference>
<keyword evidence="6" id="KW-1185">Reference proteome</keyword>
<evidence type="ECO:0000256" key="3">
    <source>
        <dbReference type="ARBA" id="ARBA00023002"/>
    </source>
</evidence>
<protein>
    <submittedName>
        <fullName evidence="5">Chaperonin 10-like protein</fullName>
    </submittedName>
</protein>
<sequence length="370" mass="40120">MTTHPAIQLTGIKEPLKLVQVPTPVPQGNEVQVRIEWVPSAPLDIFQADAGLMAQFPQCLGDSGAGTVVAAGPDVEHLRVGDQVFGFFFHNDKEKSQQIYVTAPEHLFGKVPSHVPLPAAATIPTNFSTAFVALSDKLGLELPWPRPSNFSTPNHQAPILIWGAASSVGQYAVQILRHWGYTNIIATASPKHHQKIKGYGAKHVIDYQDPNVTDTIRKILNTESPGVPVRVFDSVTSKLGSLQHIAAIATIPGSIAAAVLPVIVRAPSHKDGVELSADIAGEASWAPDVQVHSIIVYTFEANTFLKDHLLPDIIPTLLDSGAIEPNKYREIQGDSLLQRASTALDTLRTGTVSGERLVWKVWTAEEYPQY</sequence>
<dbReference type="InterPro" id="IPR036291">
    <property type="entry name" value="NAD(P)-bd_dom_sf"/>
</dbReference>
<dbReference type="InterPro" id="IPR020843">
    <property type="entry name" value="ER"/>
</dbReference>
<reference evidence="5 6" key="1">
    <citation type="submission" date="2019-04" db="EMBL/GenBank/DDBJ databases">
        <title>Friends and foes A comparative genomics studyof 23 Aspergillus species from section Flavi.</title>
        <authorList>
            <consortium name="DOE Joint Genome Institute"/>
            <person name="Kjaerbolling I."/>
            <person name="Vesth T."/>
            <person name="Frisvad J.C."/>
            <person name="Nybo J.L."/>
            <person name="Theobald S."/>
            <person name="Kildgaard S."/>
            <person name="Isbrandt T."/>
            <person name="Kuo A."/>
            <person name="Sato A."/>
            <person name="Lyhne E.K."/>
            <person name="Kogle M.E."/>
            <person name="Wiebenga A."/>
            <person name="Kun R.S."/>
            <person name="Lubbers R.J."/>
            <person name="Makela M.R."/>
            <person name="Barry K."/>
            <person name="Chovatia M."/>
            <person name="Clum A."/>
            <person name="Daum C."/>
            <person name="Haridas S."/>
            <person name="He G."/>
            <person name="LaButti K."/>
            <person name="Lipzen A."/>
            <person name="Mondo S."/>
            <person name="Riley R."/>
            <person name="Salamov A."/>
            <person name="Simmons B.A."/>
            <person name="Magnuson J.K."/>
            <person name="Henrissat B."/>
            <person name="Mortensen U.H."/>
            <person name="Larsen T.O."/>
            <person name="Devries R.P."/>
            <person name="Grigoriev I.V."/>
            <person name="Machida M."/>
            <person name="Baker S.E."/>
            <person name="Andersen M.R."/>
        </authorList>
    </citation>
    <scope>NUCLEOTIDE SEQUENCE [LARGE SCALE GENOMIC DNA]</scope>
    <source>
        <strain evidence="5 6">IBT 29228</strain>
    </source>
</reference>
<dbReference type="Proteomes" id="UP000326198">
    <property type="component" value="Unassembled WGS sequence"/>
</dbReference>
<dbReference type="GO" id="GO:0016651">
    <property type="term" value="F:oxidoreductase activity, acting on NAD(P)H"/>
    <property type="evidence" value="ECO:0007669"/>
    <property type="project" value="InterPro"/>
</dbReference>
<proteinExistence type="inferred from homology"/>
<dbReference type="PANTHER" id="PTHR45348:SF3">
    <property type="entry name" value="ENOYL REDUCTASE (ER) DOMAIN-CONTAINING PROTEIN"/>
    <property type="match status" value="1"/>
</dbReference>
<comment type="similarity">
    <text evidence="1">Belongs to the zinc-containing alcohol dehydrogenase family.</text>
</comment>
<evidence type="ECO:0000256" key="2">
    <source>
        <dbReference type="ARBA" id="ARBA00022741"/>
    </source>
</evidence>
<gene>
    <name evidence="5" type="ORF">BDV26DRAFT_258694</name>
</gene>
<dbReference type="EMBL" id="ML736189">
    <property type="protein sequence ID" value="KAE8379853.1"/>
    <property type="molecule type" value="Genomic_DNA"/>
</dbReference>
<dbReference type="InterPro" id="IPR013154">
    <property type="entry name" value="ADH-like_N"/>
</dbReference>
<accession>A0A5N7BDK5</accession>
<dbReference type="CDD" id="cd08249">
    <property type="entry name" value="enoyl_reductase_like"/>
    <property type="match status" value="1"/>
</dbReference>
<evidence type="ECO:0000259" key="4">
    <source>
        <dbReference type="SMART" id="SM00829"/>
    </source>
</evidence>
<dbReference type="Gene3D" id="3.40.50.720">
    <property type="entry name" value="NAD(P)-binding Rossmann-like Domain"/>
    <property type="match status" value="1"/>
</dbReference>
<name>A0A5N7BDK5_9EURO</name>
<dbReference type="InterPro" id="IPR011032">
    <property type="entry name" value="GroES-like_sf"/>
</dbReference>
<evidence type="ECO:0000313" key="5">
    <source>
        <dbReference type="EMBL" id="KAE8379853.1"/>
    </source>
</evidence>
<dbReference type="InterPro" id="IPR047122">
    <property type="entry name" value="Trans-enoyl_RdTase-like"/>
</dbReference>
<keyword evidence="2" id="KW-0547">Nucleotide-binding</keyword>
<feature type="non-terminal residue" evidence="5">
    <location>
        <position position="370"/>
    </location>
</feature>
<dbReference type="Pfam" id="PF08240">
    <property type="entry name" value="ADH_N"/>
    <property type="match status" value="1"/>
</dbReference>
<keyword evidence="3" id="KW-0560">Oxidoreductase</keyword>
<dbReference type="Gene3D" id="3.90.180.10">
    <property type="entry name" value="Medium-chain alcohol dehydrogenases, catalytic domain"/>
    <property type="match status" value="1"/>
</dbReference>
<organism evidence="5 6">
    <name type="scientific">Aspergillus bertholletiae</name>
    <dbReference type="NCBI Taxonomy" id="1226010"/>
    <lineage>
        <taxon>Eukaryota</taxon>
        <taxon>Fungi</taxon>
        <taxon>Dikarya</taxon>
        <taxon>Ascomycota</taxon>
        <taxon>Pezizomycotina</taxon>
        <taxon>Eurotiomycetes</taxon>
        <taxon>Eurotiomycetidae</taxon>
        <taxon>Eurotiales</taxon>
        <taxon>Aspergillaceae</taxon>
        <taxon>Aspergillus</taxon>
        <taxon>Aspergillus subgen. Circumdati</taxon>
    </lineage>
</organism>
<dbReference type="SMART" id="SM00829">
    <property type="entry name" value="PKS_ER"/>
    <property type="match status" value="1"/>
</dbReference>
<feature type="domain" description="Enoyl reductase (ER)" evidence="4">
    <location>
        <begin position="11"/>
        <end position="358"/>
    </location>
</feature>
<dbReference type="OrthoDB" id="9992527at2759"/>
<evidence type="ECO:0000313" key="6">
    <source>
        <dbReference type="Proteomes" id="UP000326198"/>
    </source>
</evidence>
<evidence type="ECO:0000256" key="1">
    <source>
        <dbReference type="ARBA" id="ARBA00008072"/>
    </source>
</evidence>
<dbReference type="PANTHER" id="PTHR45348">
    <property type="entry name" value="HYPOTHETICAL OXIDOREDUCTASE (EUROFUNG)"/>
    <property type="match status" value="1"/>
</dbReference>
<dbReference type="AlphaFoldDB" id="A0A5N7BDK5"/>